<comment type="subcellular location">
    <subcellularLocation>
        <location evidence="1">Membrane</location>
    </subcellularLocation>
</comment>
<dbReference type="GO" id="GO:0005789">
    <property type="term" value="C:endoplasmic reticulum membrane"/>
    <property type="evidence" value="ECO:0007669"/>
    <property type="project" value="TreeGrafter"/>
</dbReference>
<comment type="similarity">
    <text evidence="2 5">Belongs to the CDP-alcohol phosphatidyltransferase class-I family.</text>
</comment>
<feature type="transmembrane region" description="Helical" evidence="6">
    <location>
        <begin position="165"/>
        <end position="181"/>
    </location>
</feature>
<feature type="transmembrane region" description="Helical" evidence="6">
    <location>
        <begin position="299"/>
        <end position="317"/>
    </location>
</feature>
<dbReference type="PROSITE" id="PS00379">
    <property type="entry name" value="CDP_ALCOHOL_P_TRANSF"/>
    <property type="match status" value="1"/>
</dbReference>
<dbReference type="PANTHER" id="PTHR10414:SF71">
    <property type="entry name" value="FI05338P"/>
    <property type="match status" value="1"/>
</dbReference>
<dbReference type="FunFam" id="1.20.120.1760:FF:000016">
    <property type="entry name" value="ethanolaminephosphotransferase 1"/>
    <property type="match status" value="1"/>
</dbReference>
<accession>A0A8D8C4V5</accession>
<dbReference type="PANTHER" id="PTHR10414">
    <property type="entry name" value="ETHANOLAMINEPHOSPHOTRANSFERASE"/>
    <property type="match status" value="1"/>
</dbReference>
<organism evidence="7">
    <name type="scientific">Culex pipiens</name>
    <name type="common">House mosquito</name>
    <dbReference type="NCBI Taxonomy" id="7175"/>
    <lineage>
        <taxon>Eukaryota</taxon>
        <taxon>Metazoa</taxon>
        <taxon>Ecdysozoa</taxon>
        <taxon>Arthropoda</taxon>
        <taxon>Hexapoda</taxon>
        <taxon>Insecta</taxon>
        <taxon>Pterygota</taxon>
        <taxon>Neoptera</taxon>
        <taxon>Endopterygota</taxon>
        <taxon>Diptera</taxon>
        <taxon>Nematocera</taxon>
        <taxon>Culicoidea</taxon>
        <taxon>Culicidae</taxon>
        <taxon>Culicinae</taxon>
        <taxon>Culicini</taxon>
        <taxon>Culex</taxon>
        <taxon>Culex</taxon>
    </lineage>
</organism>
<keyword evidence="6" id="KW-0812">Transmembrane</keyword>
<feature type="transmembrane region" description="Helical" evidence="6">
    <location>
        <begin position="193"/>
        <end position="213"/>
    </location>
</feature>
<dbReference type="EMBL" id="HBUE01106981">
    <property type="protein sequence ID" value="CAG6487583.1"/>
    <property type="molecule type" value="Transcribed_RNA"/>
</dbReference>
<proteinExistence type="inferred from homology"/>
<dbReference type="InterPro" id="IPR014472">
    <property type="entry name" value="CHOPT"/>
</dbReference>
<dbReference type="AlphaFoldDB" id="A0A8D8C4V5"/>
<sequence length="394" mass="45180">MAPAEKMASSEGYLTKEHLAGFDSYKYSARDTSPLSIYIMHPFWNWLVEYFPKWVAPNVMTFAGFLFTVLNFVMLSWYDWGFWASTDLPGAVPIPNWFWAAAAVNIFLAYTLDGIDGKQARRIGLSGPLGELFDHGLDSYSAFFIPGCLYSIFGRGELSVPPIRMYYIMWTIFFNFYLSHWEKYNTGVLYLPWGYDLGMWGSVLMYLATWHYGYQVWKTELPWGISAGQLMELALHVSAMSNLPMVLYNMYRSYKDRTGKMRTIKEALRPLFTYGTFMFVSLLWVFVSPNDIMNRDPRAVYILSGTVFSNISCRLIVSQMSNTIADTFNWMTGVLGLAVVLSLAMPAIERPLLYLLVVGSTLAHWEYGSTVVQQMCKHFNRICFKVTKPKAVTE</sequence>
<dbReference type="PIRSF" id="PIRSF015665">
    <property type="entry name" value="CHOPT"/>
    <property type="match status" value="1"/>
</dbReference>
<evidence type="ECO:0000313" key="7">
    <source>
        <dbReference type="EMBL" id="CAG6487583.1"/>
    </source>
</evidence>
<dbReference type="GO" id="GO:0005794">
    <property type="term" value="C:Golgi apparatus"/>
    <property type="evidence" value="ECO:0007669"/>
    <property type="project" value="TreeGrafter"/>
</dbReference>
<feature type="transmembrane region" description="Helical" evidence="6">
    <location>
        <begin position="329"/>
        <end position="348"/>
    </location>
</feature>
<evidence type="ECO:0000256" key="3">
    <source>
        <dbReference type="ARBA" id="ARBA00022679"/>
    </source>
</evidence>
<name>A0A8D8C4V5_CULPI</name>
<evidence type="ECO:0000256" key="4">
    <source>
        <dbReference type="ARBA" id="ARBA00023136"/>
    </source>
</evidence>
<evidence type="ECO:0000256" key="2">
    <source>
        <dbReference type="ARBA" id="ARBA00010441"/>
    </source>
</evidence>
<protein>
    <submittedName>
        <fullName evidence="7">Ethanolaminephosphotransferase 1</fullName>
    </submittedName>
</protein>
<feature type="transmembrane region" description="Helical" evidence="6">
    <location>
        <begin position="59"/>
        <end position="77"/>
    </location>
</feature>
<keyword evidence="6" id="KW-1133">Transmembrane helix</keyword>
<dbReference type="InterPro" id="IPR000462">
    <property type="entry name" value="CDP-OH_P_trans"/>
</dbReference>
<feature type="transmembrane region" description="Helical" evidence="6">
    <location>
        <begin position="271"/>
        <end position="287"/>
    </location>
</feature>
<dbReference type="InterPro" id="IPR043130">
    <property type="entry name" value="CDP-OH_PTrfase_TM_dom"/>
</dbReference>
<evidence type="ECO:0000256" key="5">
    <source>
        <dbReference type="RuleBase" id="RU003750"/>
    </source>
</evidence>
<keyword evidence="3 5" id="KW-0808">Transferase</keyword>
<dbReference type="Gene3D" id="1.20.120.1760">
    <property type="match status" value="1"/>
</dbReference>
<evidence type="ECO:0000256" key="1">
    <source>
        <dbReference type="ARBA" id="ARBA00004370"/>
    </source>
</evidence>
<dbReference type="GO" id="GO:0006646">
    <property type="term" value="P:phosphatidylethanolamine biosynthetic process"/>
    <property type="evidence" value="ECO:0007669"/>
    <property type="project" value="TreeGrafter"/>
</dbReference>
<keyword evidence="4 6" id="KW-0472">Membrane</keyword>
<dbReference type="GO" id="GO:0004307">
    <property type="term" value="F:ethanolaminephosphotransferase activity"/>
    <property type="evidence" value="ECO:0007669"/>
    <property type="project" value="TreeGrafter"/>
</dbReference>
<dbReference type="InterPro" id="IPR048254">
    <property type="entry name" value="CDP_ALCOHOL_P_TRANSF_CS"/>
</dbReference>
<evidence type="ECO:0000256" key="6">
    <source>
        <dbReference type="SAM" id="Phobius"/>
    </source>
</evidence>
<dbReference type="Pfam" id="PF01066">
    <property type="entry name" value="CDP-OH_P_transf"/>
    <property type="match status" value="1"/>
</dbReference>
<feature type="transmembrane region" description="Helical" evidence="6">
    <location>
        <begin position="97"/>
        <end position="115"/>
    </location>
</feature>
<reference evidence="7" key="1">
    <citation type="submission" date="2021-05" db="EMBL/GenBank/DDBJ databases">
        <authorList>
            <person name="Alioto T."/>
            <person name="Alioto T."/>
            <person name="Gomez Garrido J."/>
        </authorList>
    </citation>
    <scope>NUCLEOTIDE SEQUENCE</scope>
</reference>
<feature type="transmembrane region" description="Helical" evidence="6">
    <location>
        <begin position="233"/>
        <end position="251"/>
    </location>
</feature>